<reference evidence="19 20" key="1">
    <citation type="submission" date="2019-02" db="EMBL/GenBank/DDBJ databases">
        <title>Deep-cultivation of Planctomycetes and their phenomic and genomic characterization uncovers novel biology.</title>
        <authorList>
            <person name="Wiegand S."/>
            <person name="Jogler M."/>
            <person name="Boedeker C."/>
            <person name="Pinto D."/>
            <person name="Vollmers J."/>
            <person name="Rivas-Marin E."/>
            <person name="Kohn T."/>
            <person name="Peeters S.H."/>
            <person name="Heuer A."/>
            <person name="Rast P."/>
            <person name="Oberbeckmann S."/>
            <person name="Bunk B."/>
            <person name="Jeske O."/>
            <person name="Meyerdierks A."/>
            <person name="Storesund J.E."/>
            <person name="Kallscheuer N."/>
            <person name="Luecker S."/>
            <person name="Lage O.M."/>
            <person name="Pohl T."/>
            <person name="Merkel B.J."/>
            <person name="Hornburger P."/>
            <person name="Mueller R.-W."/>
            <person name="Bruemmer F."/>
            <person name="Labrenz M."/>
            <person name="Spormann A.M."/>
            <person name="Op den Camp H."/>
            <person name="Overmann J."/>
            <person name="Amann R."/>
            <person name="Jetten M.S.M."/>
            <person name="Mascher T."/>
            <person name="Medema M.H."/>
            <person name="Devos D.P."/>
            <person name="Kaster A.-K."/>
            <person name="Ovreas L."/>
            <person name="Rohde M."/>
            <person name="Galperin M.Y."/>
            <person name="Jogler C."/>
        </authorList>
    </citation>
    <scope>NUCLEOTIDE SEQUENCE [LARGE SCALE GENOMIC DNA]</scope>
    <source>
        <strain evidence="19 20">KS4</strain>
    </source>
</reference>
<sequence>MAETKSYDLIVIGGGPGGYTGAIRAAQLGKKVAIVERDKLGGTCLNWGCIPTKALLAGAELYHKLTHEREEFGISAENISFDWSKVIARSRKVAGNLNAGVGFLMKKNKIDHYDGHALISKAAAGSPKTVEVYDLNDAEPTGEVGTNGVEKFKFGGEAKVVLNAPKVMVATGASPRPMPGSAFDGDKIISSKEAMLLEERPEKLLIVGSGAIGMEFAYVYNAYGTEVTIVEMLDRLVPIEDTDVSKAMLKAYKKLGIKVMTKNIVKSVEKTDKGIKALISAVDDESKTQELEADKVLVAIGVQGRFDGLFDESITIEIDRGHIKTATDYKLAGATYETNVPGIYAIGDVIGPPWLAHVAGEEAVLAVERMYGHDAPDVNYNAIPGCTYCSPQIASVGFTEQYCKENDIAYTTAKFPFQVSGKAQALNETQGFIKLIVGEEHQEVLGAHMVGEGVTEMIAEMGLAITLEATAEEIVATMHAHPTLSEAVHESALGINNRMINF</sequence>
<dbReference type="GO" id="GO:0005737">
    <property type="term" value="C:cytoplasm"/>
    <property type="evidence" value="ECO:0007669"/>
    <property type="project" value="UniProtKB-SubCell"/>
</dbReference>
<feature type="binding site" evidence="14">
    <location>
        <position position="231"/>
    </location>
    <ligand>
        <name>NAD(+)</name>
        <dbReference type="ChEBI" id="CHEBI:57540"/>
    </ligand>
</feature>
<dbReference type="EC" id="1.8.1.4" evidence="3 16"/>
<feature type="binding site" evidence="14">
    <location>
        <begin position="208"/>
        <end position="215"/>
    </location>
    <ligand>
        <name>NAD(+)</name>
        <dbReference type="ChEBI" id="CHEBI:57540"/>
    </ligand>
</feature>
<dbReference type="PANTHER" id="PTHR22912">
    <property type="entry name" value="DISULFIDE OXIDOREDUCTASE"/>
    <property type="match status" value="1"/>
</dbReference>
<evidence type="ECO:0000256" key="4">
    <source>
        <dbReference type="ARBA" id="ARBA00016961"/>
    </source>
</evidence>
<proteinExistence type="inferred from homology"/>
<dbReference type="Pfam" id="PF02852">
    <property type="entry name" value="Pyr_redox_dim"/>
    <property type="match status" value="1"/>
</dbReference>
<accession>A0A517YZH0</accession>
<dbReference type="Pfam" id="PF07992">
    <property type="entry name" value="Pyr_redox_2"/>
    <property type="match status" value="1"/>
</dbReference>
<name>A0A517YZH0_9BACT</name>
<evidence type="ECO:0000256" key="15">
    <source>
        <dbReference type="PIRSR" id="PIRSR000350-4"/>
    </source>
</evidence>
<feature type="disulfide bond" description="Redox-active" evidence="15">
    <location>
        <begin position="44"/>
        <end position="49"/>
    </location>
</feature>
<evidence type="ECO:0000256" key="10">
    <source>
        <dbReference type="ARBA" id="ARBA00023157"/>
    </source>
</evidence>
<comment type="miscellaneous">
    <text evidence="16">The active site is a redox-active disulfide bond.</text>
</comment>
<feature type="domain" description="Pyridine nucleotide-disulphide oxidoreductase dimerisation" evidence="17">
    <location>
        <begin position="383"/>
        <end position="491"/>
    </location>
</feature>
<evidence type="ECO:0000313" key="20">
    <source>
        <dbReference type="Proteomes" id="UP000317369"/>
    </source>
</evidence>
<dbReference type="InterPro" id="IPR016156">
    <property type="entry name" value="FAD/NAD-linked_Rdtase_dimer_sf"/>
</dbReference>
<dbReference type="AlphaFoldDB" id="A0A517YZH0"/>
<feature type="binding site" evidence="14">
    <location>
        <position position="348"/>
    </location>
    <ligand>
        <name>FAD</name>
        <dbReference type="ChEBI" id="CHEBI:57692"/>
    </ligand>
</feature>
<feature type="active site" description="Proton acceptor" evidence="13">
    <location>
        <position position="481"/>
    </location>
</feature>
<comment type="cofactor">
    <cofactor evidence="14 16">
        <name>FAD</name>
        <dbReference type="ChEBI" id="CHEBI:57692"/>
    </cofactor>
    <text evidence="14 16">Binds 1 FAD per subunit.</text>
</comment>
<dbReference type="InterPro" id="IPR036188">
    <property type="entry name" value="FAD/NAD-bd_sf"/>
</dbReference>
<dbReference type="GO" id="GO:0050660">
    <property type="term" value="F:flavin adenine dinucleotide binding"/>
    <property type="evidence" value="ECO:0007669"/>
    <property type="project" value="InterPro"/>
</dbReference>
<dbReference type="NCBIfam" id="TIGR01350">
    <property type="entry name" value="lipoamide_DH"/>
    <property type="match status" value="1"/>
</dbReference>
<dbReference type="InterPro" id="IPR001100">
    <property type="entry name" value="Pyr_nuc-diS_OxRdtase"/>
</dbReference>
<evidence type="ECO:0000256" key="12">
    <source>
        <dbReference type="ARBA" id="ARBA00049187"/>
    </source>
</evidence>
<feature type="binding site" evidence="14">
    <location>
        <position position="301"/>
    </location>
    <ligand>
        <name>NAD(+)</name>
        <dbReference type="ChEBI" id="CHEBI:57540"/>
    </ligand>
</feature>
<dbReference type="PRINTS" id="PR00368">
    <property type="entry name" value="FADPNR"/>
</dbReference>
<evidence type="ECO:0000256" key="3">
    <source>
        <dbReference type="ARBA" id="ARBA00012608"/>
    </source>
</evidence>
<keyword evidence="14" id="KW-0547">Nucleotide-binding</keyword>
<evidence type="ECO:0000256" key="14">
    <source>
        <dbReference type="PIRSR" id="PIRSR000350-3"/>
    </source>
</evidence>
<feature type="binding site" evidence="14">
    <location>
        <position position="53"/>
    </location>
    <ligand>
        <name>FAD</name>
        <dbReference type="ChEBI" id="CHEBI:57692"/>
    </ligand>
</feature>
<dbReference type="PROSITE" id="PS00076">
    <property type="entry name" value="PYRIDINE_REDOX_1"/>
    <property type="match status" value="1"/>
</dbReference>
<dbReference type="InterPro" id="IPR006258">
    <property type="entry name" value="Lipoamide_DH"/>
</dbReference>
<keyword evidence="7 14" id="KW-0274">FAD</keyword>
<keyword evidence="9 14" id="KW-0520">NAD</keyword>
<dbReference type="GO" id="GO:0004148">
    <property type="term" value="F:dihydrolipoyl dehydrogenase (NADH) activity"/>
    <property type="evidence" value="ECO:0007669"/>
    <property type="project" value="UniProtKB-EC"/>
</dbReference>
<keyword evidence="11 16" id="KW-0676">Redox-active center</keyword>
<comment type="subcellular location">
    <subcellularLocation>
        <location evidence="1">Cytoplasm</location>
    </subcellularLocation>
</comment>
<evidence type="ECO:0000256" key="8">
    <source>
        <dbReference type="ARBA" id="ARBA00023002"/>
    </source>
</evidence>
<dbReference type="SUPFAM" id="SSF51905">
    <property type="entry name" value="FAD/NAD(P)-binding domain"/>
    <property type="match status" value="1"/>
</dbReference>
<keyword evidence="5" id="KW-0963">Cytoplasm</keyword>
<evidence type="ECO:0000256" key="5">
    <source>
        <dbReference type="ARBA" id="ARBA00022490"/>
    </source>
</evidence>
<keyword evidence="20" id="KW-1185">Reference proteome</keyword>
<evidence type="ECO:0000256" key="9">
    <source>
        <dbReference type="ARBA" id="ARBA00023027"/>
    </source>
</evidence>
<evidence type="ECO:0000313" key="19">
    <source>
        <dbReference type="EMBL" id="QDU35611.1"/>
    </source>
</evidence>
<dbReference type="Proteomes" id="UP000317369">
    <property type="component" value="Chromosome"/>
</dbReference>
<evidence type="ECO:0000256" key="7">
    <source>
        <dbReference type="ARBA" id="ARBA00022827"/>
    </source>
</evidence>
<dbReference type="GO" id="GO:0006103">
    <property type="term" value="P:2-oxoglutarate metabolic process"/>
    <property type="evidence" value="ECO:0007669"/>
    <property type="project" value="TreeGrafter"/>
</dbReference>
<dbReference type="PIRSF" id="PIRSF000350">
    <property type="entry name" value="Mercury_reductase_MerA"/>
    <property type="match status" value="1"/>
</dbReference>
<protein>
    <recommendedName>
        <fullName evidence="4 16">Dihydrolipoyl dehydrogenase</fullName>
        <ecNumber evidence="3 16">1.8.1.4</ecNumber>
    </recommendedName>
</protein>
<organism evidence="19 20">
    <name type="scientific">Poriferisphaera corsica</name>
    <dbReference type="NCBI Taxonomy" id="2528020"/>
    <lineage>
        <taxon>Bacteria</taxon>
        <taxon>Pseudomonadati</taxon>
        <taxon>Planctomycetota</taxon>
        <taxon>Phycisphaerae</taxon>
        <taxon>Phycisphaerales</taxon>
        <taxon>Phycisphaeraceae</taxon>
        <taxon>Poriferisphaera</taxon>
    </lineage>
</organism>
<dbReference type="SUPFAM" id="SSF55424">
    <property type="entry name" value="FAD/NAD-linked reductases, dimerisation (C-terminal) domain"/>
    <property type="match status" value="1"/>
</dbReference>
<dbReference type="RefSeq" id="WP_145081229.1">
    <property type="nucleotide sequence ID" value="NZ_CP036425.1"/>
</dbReference>
<evidence type="ECO:0000256" key="11">
    <source>
        <dbReference type="ARBA" id="ARBA00023284"/>
    </source>
</evidence>
<evidence type="ECO:0000256" key="1">
    <source>
        <dbReference type="ARBA" id="ARBA00004496"/>
    </source>
</evidence>
<evidence type="ECO:0000256" key="16">
    <source>
        <dbReference type="RuleBase" id="RU003692"/>
    </source>
</evidence>
<evidence type="ECO:0000259" key="17">
    <source>
        <dbReference type="Pfam" id="PF02852"/>
    </source>
</evidence>
<evidence type="ECO:0000256" key="2">
    <source>
        <dbReference type="ARBA" id="ARBA00007532"/>
    </source>
</evidence>
<keyword evidence="10" id="KW-1015">Disulfide bond</keyword>
<dbReference type="Gene3D" id="3.30.390.30">
    <property type="match status" value="1"/>
</dbReference>
<evidence type="ECO:0000256" key="13">
    <source>
        <dbReference type="PIRSR" id="PIRSR000350-2"/>
    </source>
</evidence>
<dbReference type="InterPro" id="IPR004099">
    <property type="entry name" value="Pyr_nucl-diS_OxRdtase_dimer"/>
</dbReference>
<keyword evidence="6 16" id="KW-0285">Flavoprotein</keyword>
<dbReference type="InterPro" id="IPR023753">
    <property type="entry name" value="FAD/NAD-binding_dom"/>
</dbReference>
<feature type="domain" description="FAD/NAD(P)-binding" evidence="18">
    <location>
        <begin position="7"/>
        <end position="363"/>
    </location>
</feature>
<dbReference type="InterPro" id="IPR050151">
    <property type="entry name" value="Class-I_Pyr_Nuc-Dis_Oxidored"/>
</dbReference>
<dbReference type="PANTHER" id="PTHR22912:SF217">
    <property type="entry name" value="DIHYDROLIPOYL DEHYDROGENASE"/>
    <property type="match status" value="1"/>
</dbReference>
<comment type="similarity">
    <text evidence="2 16">Belongs to the class-I pyridine nucleotide-disulfide oxidoreductase family.</text>
</comment>
<evidence type="ECO:0000256" key="6">
    <source>
        <dbReference type="ARBA" id="ARBA00022630"/>
    </source>
</evidence>
<dbReference type="FunFam" id="3.30.390.30:FF:000001">
    <property type="entry name" value="Dihydrolipoyl dehydrogenase"/>
    <property type="match status" value="1"/>
</dbReference>
<dbReference type="EMBL" id="CP036425">
    <property type="protein sequence ID" value="QDU35611.1"/>
    <property type="molecule type" value="Genomic_DNA"/>
</dbReference>
<dbReference type="PRINTS" id="PR00411">
    <property type="entry name" value="PNDRDTASEI"/>
</dbReference>
<gene>
    <name evidence="19" type="primary">lpd_2</name>
    <name evidence="19" type="ORF">KS4_36940</name>
</gene>
<evidence type="ECO:0000259" key="18">
    <source>
        <dbReference type="Pfam" id="PF07992"/>
    </source>
</evidence>
<comment type="catalytic activity">
    <reaction evidence="12 16">
        <text>N(6)-[(R)-dihydrolipoyl]-L-lysyl-[protein] + NAD(+) = N(6)-[(R)-lipoyl]-L-lysyl-[protein] + NADH + H(+)</text>
        <dbReference type="Rhea" id="RHEA:15045"/>
        <dbReference type="Rhea" id="RHEA-COMP:10474"/>
        <dbReference type="Rhea" id="RHEA-COMP:10475"/>
        <dbReference type="ChEBI" id="CHEBI:15378"/>
        <dbReference type="ChEBI" id="CHEBI:57540"/>
        <dbReference type="ChEBI" id="CHEBI:57945"/>
        <dbReference type="ChEBI" id="CHEBI:83099"/>
        <dbReference type="ChEBI" id="CHEBI:83100"/>
        <dbReference type="EC" id="1.8.1.4"/>
    </reaction>
</comment>
<keyword evidence="8 16" id="KW-0560">Oxidoreductase</keyword>
<dbReference type="KEGG" id="pcor:KS4_36940"/>
<dbReference type="Gene3D" id="3.50.50.60">
    <property type="entry name" value="FAD/NAD(P)-binding domain"/>
    <property type="match status" value="2"/>
</dbReference>
<dbReference type="InterPro" id="IPR012999">
    <property type="entry name" value="Pyr_OxRdtase_I_AS"/>
</dbReference>
<dbReference type="OrthoDB" id="230580at2"/>